<reference evidence="2 3" key="1">
    <citation type="submission" date="2018-08" db="EMBL/GenBank/DDBJ databases">
        <title>A genome reference for cultivated species of the human gut microbiota.</title>
        <authorList>
            <person name="Zou Y."/>
            <person name="Xue W."/>
            <person name="Luo G."/>
        </authorList>
    </citation>
    <scope>NUCLEOTIDE SEQUENCE [LARGE SCALE GENOMIC DNA]</scope>
    <source>
        <strain evidence="2 3">AF42-9</strain>
    </source>
</reference>
<evidence type="ECO:0000313" key="3">
    <source>
        <dbReference type="Proteomes" id="UP000286598"/>
    </source>
</evidence>
<name>A0A415GPI4_9BACT</name>
<dbReference type="OrthoDB" id="6638088at2"/>
<evidence type="ECO:0000259" key="1">
    <source>
        <dbReference type="Pfam" id="PF13524"/>
    </source>
</evidence>
<dbReference type="SUPFAM" id="SSF53756">
    <property type="entry name" value="UDP-Glycosyltransferase/glycogen phosphorylase"/>
    <property type="match status" value="1"/>
</dbReference>
<dbReference type="EMBL" id="QRNO01000010">
    <property type="protein sequence ID" value="RHK51963.1"/>
    <property type="molecule type" value="Genomic_DNA"/>
</dbReference>
<keyword evidence="3" id="KW-1185">Reference proteome</keyword>
<dbReference type="InterPro" id="IPR055259">
    <property type="entry name" value="YkvP/CgeB_Glyco_trans-like"/>
</dbReference>
<proteinExistence type="predicted"/>
<feature type="domain" description="Spore protein YkvP/CgeB glycosyl transferase-like" evidence="1">
    <location>
        <begin position="282"/>
        <end position="400"/>
    </location>
</feature>
<dbReference type="Gene3D" id="3.40.50.2000">
    <property type="entry name" value="Glycogen Phosphorylase B"/>
    <property type="match status" value="1"/>
</dbReference>
<dbReference type="Pfam" id="PF13524">
    <property type="entry name" value="Glyco_trans_1_2"/>
    <property type="match status" value="1"/>
</dbReference>
<dbReference type="Proteomes" id="UP000286598">
    <property type="component" value="Unassembled WGS sequence"/>
</dbReference>
<comment type="caution">
    <text evidence="2">The sequence shown here is derived from an EMBL/GenBank/DDBJ whole genome shotgun (WGS) entry which is preliminary data.</text>
</comment>
<evidence type="ECO:0000313" key="2">
    <source>
        <dbReference type="EMBL" id="RHK51963.1"/>
    </source>
</evidence>
<protein>
    <recommendedName>
        <fullName evidence="1">Spore protein YkvP/CgeB glycosyl transferase-like domain-containing protein</fullName>
    </recommendedName>
</protein>
<gene>
    <name evidence="2" type="ORF">DW060_03435</name>
</gene>
<sequence length="410" mass="47389">MKILLIGEASFLHNTLKKGLVERGHRVTTMSDGNGWHDAPRDIDLRRNLRWGKFGGLWVVWQLLRHLPQLCGNDVVQIHNYQFVPLMYRWNTLLLRFLKLTNRCVVKGCFGDDPQIFRRQAQGVPAYSDTYWSGQLQNTELHRDRIAEVTDHGAEASWRKTTAMADALVPCLYEYWLDYNEPPYAAKLHYIPLPMECEKMVRWCDGEMVKWCNGEMVRWCNGEMVRCVGNVTTSPSHPNNSQLAPSHPITILIGLQPKRDFMKGAMKIAMFVEEVARRHPGKVQIKYVEGVPYDEYMRLLAEADVLVDQLYSYTPSMNSLAAMARGTVVIGGGEEEYYEFIGEDTLRPIINVRPDVPDEENIATIERALFTDGMLERMQREGVEFVHKYHDYRHVAEQYEQLYRSLLAKG</sequence>
<accession>A0A415GPI4</accession>
<organism evidence="2 3">
    <name type="scientific">Leyella stercorea</name>
    <dbReference type="NCBI Taxonomy" id="363265"/>
    <lineage>
        <taxon>Bacteria</taxon>
        <taxon>Pseudomonadati</taxon>
        <taxon>Bacteroidota</taxon>
        <taxon>Bacteroidia</taxon>
        <taxon>Bacteroidales</taxon>
        <taxon>Prevotellaceae</taxon>
        <taxon>Leyella</taxon>
    </lineage>
</organism>
<dbReference type="AlphaFoldDB" id="A0A415GPI4"/>